<dbReference type="EMBL" id="FMSP01000003">
    <property type="protein sequence ID" value="SCV68653.1"/>
    <property type="molecule type" value="Genomic_DNA"/>
</dbReference>
<proteinExistence type="predicted"/>
<feature type="compositionally biased region" description="Acidic residues" evidence="1">
    <location>
        <begin position="148"/>
        <end position="161"/>
    </location>
</feature>
<evidence type="ECO:0000313" key="2">
    <source>
        <dbReference type="EMBL" id="SCV68653.1"/>
    </source>
</evidence>
<keyword evidence="3" id="KW-1185">Reference proteome</keyword>
<evidence type="ECO:0000256" key="1">
    <source>
        <dbReference type="SAM" id="MobiDB-lite"/>
    </source>
</evidence>
<feature type="region of interest" description="Disordered" evidence="1">
    <location>
        <begin position="95"/>
        <end position="138"/>
    </location>
</feature>
<reference evidence="3" key="1">
    <citation type="submission" date="2016-09" db="EMBL/GenBank/DDBJ databases">
        <authorList>
            <person name="Jeantristanb JTB J.-T."/>
            <person name="Ricardo R."/>
        </authorList>
    </citation>
    <scope>NUCLEOTIDE SEQUENCE [LARGE SCALE GENOMIC DNA]</scope>
</reference>
<dbReference type="InterPro" id="IPR037666">
    <property type="entry name" value="CCDC43"/>
</dbReference>
<sequence>MADFDAAFEELIESKLSKLHLDLDQQELSSFVIGILKEHSFEREDKKSAILGYLEKEEDGKLIHLAASSTPASQLTRRPWAATDAMGASIDELLGETGELQDQERAREAEEAQRVADEKKEQNAGKKKLTPEQEAAKQQELLQAYDYVEEEDDAPADEADQAPDAVFVDPRMLSKKARKKAEQKQLAAGVDLLMLPNMNAAIVKGAELQRRKEDAAKASAKREKDKADLKKQK</sequence>
<feature type="region of interest" description="Disordered" evidence="1">
    <location>
        <begin position="208"/>
        <end position="233"/>
    </location>
</feature>
<dbReference type="Proteomes" id="UP000198372">
    <property type="component" value="Unassembled WGS sequence"/>
</dbReference>
<feature type="region of interest" description="Disordered" evidence="1">
    <location>
        <begin position="148"/>
        <end position="167"/>
    </location>
</feature>
<feature type="compositionally biased region" description="Basic and acidic residues" evidence="1">
    <location>
        <begin position="102"/>
        <end position="137"/>
    </location>
</feature>
<dbReference type="PANTHER" id="PTHR31684">
    <property type="entry name" value="COILED-COIL DOMAIN-CONTAINING PROTEIN 43"/>
    <property type="match status" value="1"/>
</dbReference>
<dbReference type="AlphaFoldDB" id="A0A238F9G2"/>
<dbReference type="PANTHER" id="PTHR31684:SF2">
    <property type="entry name" value="COILED-COIL DOMAIN-CONTAINING PROTEIN 43"/>
    <property type="match status" value="1"/>
</dbReference>
<protein>
    <submittedName>
        <fullName evidence="2">BQ2448_774 protein</fullName>
    </submittedName>
</protein>
<name>A0A238F9G2_9BASI</name>
<accession>A0A238F9G2</accession>
<gene>
    <name evidence="2" type="ORF">BQ2448_774</name>
</gene>
<evidence type="ECO:0000313" key="3">
    <source>
        <dbReference type="Proteomes" id="UP000198372"/>
    </source>
</evidence>
<dbReference type="OrthoDB" id="18679at2759"/>
<organism evidence="2 3">
    <name type="scientific">Microbotryum intermedium</name>
    <dbReference type="NCBI Taxonomy" id="269621"/>
    <lineage>
        <taxon>Eukaryota</taxon>
        <taxon>Fungi</taxon>
        <taxon>Dikarya</taxon>
        <taxon>Basidiomycota</taxon>
        <taxon>Pucciniomycotina</taxon>
        <taxon>Microbotryomycetes</taxon>
        <taxon>Microbotryales</taxon>
        <taxon>Microbotryaceae</taxon>
        <taxon>Microbotryum</taxon>
    </lineage>
</organism>